<gene>
    <name evidence="1" type="primary">ORF50709</name>
</gene>
<dbReference type="AlphaFoldDB" id="A0A0B6Z6X6"/>
<name>A0A0B6Z6X6_9EUPU</name>
<sequence>ISSYPDAGRQNRIGEREEEIMVEDWILCNFDSQVKNPETCSPFLPTPKNFCLLKLASYSRINMATSEAFIDFATGAPQNIYRVFNLK</sequence>
<evidence type="ECO:0000313" key="1">
    <source>
        <dbReference type="EMBL" id="CEK64137.1"/>
    </source>
</evidence>
<organism evidence="1">
    <name type="scientific">Arion vulgaris</name>
    <dbReference type="NCBI Taxonomy" id="1028688"/>
    <lineage>
        <taxon>Eukaryota</taxon>
        <taxon>Metazoa</taxon>
        <taxon>Spiralia</taxon>
        <taxon>Lophotrochozoa</taxon>
        <taxon>Mollusca</taxon>
        <taxon>Gastropoda</taxon>
        <taxon>Heterobranchia</taxon>
        <taxon>Euthyneura</taxon>
        <taxon>Panpulmonata</taxon>
        <taxon>Eupulmonata</taxon>
        <taxon>Stylommatophora</taxon>
        <taxon>Helicina</taxon>
        <taxon>Arionoidea</taxon>
        <taxon>Arionidae</taxon>
        <taxon>Arion</taxon>
    </lineage>
</organism>
<feature type="non-terminal residue" evidence="1">
    <location>
        <position position="1"/>
    </location>
</feature>
<feature type="non-terminal residue" evidence="1">
    <location>
        <position position="87"/>
    </location>
</feature>
<accession>A0A0B6Z6X6</accession>
<reference evidence="1" key="1">
    <citation type="submission" date="2014-12" db="EMBL/GenBank/DDBJ databases">
        <title>Insight into the proteome of Arion vulgaris.</title>
        <authorList>
            <person name="Aradska J."/>
            <person name="Bulat T."/>
            <person name="Smidak R."/>
            <person name="Sarate P."/>
            <person name="Gangsoo J."/>
            <person name="Sialana F."/>
            <person name="Bilban M."/>
            <person name="Lubec G."/>
        </authorList>
    </citation>
    <scope>NUCLEOTIDE SEQUENCE</scope>
    <source>
        <tissue evidence="1">Skin</tissue>
    </source>
</reference>
<proteinExistence type="predicted"/>
<protein>
    <submittedName>
        <fullName evidence="1">Uncharacterized protein</fullName>
    </submittedName>
</protein>
<dbReference type="EMBL" id="HACG01017272">
    <property type="protein sequence ID" value="CEK64137.1"/>
    <property type="molecule type" value="Transcribed_RNA"/>
</dbReference>